<gene>
    <name evidence="6" type="ORF">ACS04_26325</name>
</gene>
<comment type="caution">
    <text evidence="6">The sequence shown here is derived from an EMBL/GenBank/DDBJ whole genome shotgun (WGS) entry which is preliminary data.</text>
</comment>
<keyword evidence="7" id="KW-1185">Reference proteome</keyword>
<evidence type="ECO:0000313" key="7">
    <source>
        <dbReference type="Proteomes" id="UP000035932"/>
    </source>
</evidence>
<protein>
    <submittedName>
        <fullName evidence="6">TetR family transcriptional regulator</fullName>
    </submittedName>
</protein>
<dbReference type="Pfam" id="PF00440">
    <property type="entry name" value="TetR_N"/>
    <property type="match status" value="1"/>
</dbReference>
<evidence type="ECO:0000256" key="1">
    <source>
        <dbReference type="ARBA" id="ARBA00023015"/>
    </source>
</evidence>
<dbReference type="PROSITE" id="PS50977">
    <property type="entry name" value="HTH_TETR_2"/>
    <property type="match status" value="1"/>
</dbReference>
<dbReference type="SUPFAM" id="SSF46689">
    <property type="entry name" value="Homeodomain-like"/>
    <property type="match status" value="1"/>
</dbReference>
<dbReference type="GO" id="GO:0000976">
    <property type="term" value="F:transcription cis-regulatory region binding"/>
    <property type="evidence" value="ECO:0007669"/>
    <property type="project" value="TreeGrafter"/>
</dbReference>
<dbReference type="AlphaFoldDB" id="A0A0J6XIE2"/>
<dbReference type="PANTHER" id="PTHR30055:SF234">
    <property type="entry name" value="HTH-TYPE TRANSCRIPTIONAL REGULATOR BETI"/>
    <property type="match status" value="1"/>
</dbReference>
<dbReference type="EMBL" id="LFML01000119">
    <property type="protein sequence ID" value="KMO94959.1"/>
    <property type="molecule type" value="Genomic_DNA"/>
</dbReference>
<dbReference type="Gene3D" id="1.10.357.10">
    <property type="entry name" value="Tetracycline Repressor, domain 2"/>
    <property type="match status" value="1"/>
</dbReference>
<evidence type="ECO:0000313" key="6">
    <source>
        <dbReference type="EMBL" id="KMO94959.1"/>
    </source>
</evidence>
<proteinExistence type="predicted"/>
<organism evidence="6 7">
    <name type="scientific">Streptomyces roseus</name>
    <dbReference type="NCBI Taxonomy" id="66430"/>
    <lineage>
        <taxon>Bacteria</taxon>
        <taxon>Bacillati</taxon>
        <taxon>Actinomycetota</taxon>
        <taxon>Actinomycetes</taxon>
        <taxon>Kitasatosporales</taxon>
        <taxon>Streptomycetaceae</taxon>
        <taxon>Streptomyces</taxon>
    </lineage>
</organism>
<dbReference type="Proteomes" id="UP000035932">
    <property type="component" value="Unassembled WGS sequence"/>
</dbReference>
<reference evidence="6 7" key="1">
    <citation type="submission" date="2015-06" db="EMBL/GenBank/DDBJ databases">
        <title>Recapitulation of the evolution of biosynthetic gene clusters reveals hidden chemical diversity on bacterial genomes.</title>
        <authorList>
            <person name="Cruz-Morales P."/>
            <person name="Martinez-Guerrero C."/>
            <person name="Morales-Escalante M.A."/>
            <person name="Yanez-Guerra L.A."/>
            <person name="Kopp J.F."/>
            <person name="Feldmann J."/>
            <person name="Ramos-Aboites H.E."/>
            <person name="Barona-Gomez F."/>
        </authorList>
    </citation>
    <scope>NUCLEOTIDE SEQUENCE [LARGE SCALE GENOMIC DNA]</scope>
    <source>
        <strain evidence="6 7">ATCC 31245</strain>
    </source>
</reference>
<dbReference type="PANTHER" id="PTHR30055">
    <property type="entry name" value="HTH-TYPE TRANSCRIPTIONAL REGULATOR RUTR"/>
    <property type="match status" value="1"/>
</dbReference>
<evidence type="ECO:0000256" key="2">
    <source>
        <dbReference type="ARBA" id="ARBA00023125"/>
    </source>
</evidence>
<dbReference type="RefSeq" id="WP_048479263.1">
    <property type="nucleotide sequence ID" value="NZ_JBIRUD010000029.1"/>
</dbReference>
<dbReference type="InterPro" id="IPR001647">
    <property type="entry name" value="HTH_TetR"/>
</dbReference>
<dbReference type="InterPro" id="IPR009057">
    <property type="entry name" value="Homeodomain-like_sf"/>
</dbReference>
<evidence type="ECO:0000256" key="3">
    <source>
        <dbReference type="ARBA" id="ARBA00023163"/>
    </source>
</evidence>
<accession>A0A0J6XIE2</accession>
<name>A0A0J6XIE2_9ACTN</name>
<feature type="domain" description="HTH tetR-type" evidence="5">
    <location>
        <begin position="16"/>
        <end position="75"/>
    </location>
</feature>
<keyword evidence="3" id="KW-0804">Transcription</keyword>
<keyword evidence="2 4" id="KW-0238">DNA-binding</keyword>
<dbReference type="InterPro" id="IPR050109">
    <property type="entry name" value="HTH-type_TetR-like_transc_reg"/>
</dbReference>
<dbReference type="InterPro" id="IPR036271">
    <property type="entry name" value="Tet_transcr_reg_TetR-rel_C_sf"/>
</dbReference>
<feature type="DNA-binding region" description="H-T-H motif" evidence="4">
    <location>
        <begin position="38"/>
        <end position="57"/>
    </location>
</feature>
<evidence type="ECO:0000256" key="4">
    <source>
        <dbReference type="PROSITE-ProRule" id="PRU00335"/>
    </source>
</evidence>
<dbReference type="InterPro" id="IPR049445">
    <property type="entry name" value="TetR_SbtR-like_C"/>
</dbReference>
<dbReference type="STRING" id="66430.ACS04_26325"/>
<evidence type="ECO:0000259" key="5">
    <source>
        <dbReference type="PROSITE" id="PS50977"/>
    </source>
</evidence>
<dbReference type="OrthoDB" id="9795011at2"/>
<dbReference type="GO" id="GO:0003700">
    <property type="term" value="F:DNA-binding transcription factor activity"/>
    <property type="evidence" value="ECO:0007669"/>
    <property type="project" value="TreeGrafter"/>
</dbReference>
<sequence>MTPATERPAPVRRDARRNRELLLAAAREAFAAQGLEAPLDEIARRAGVGNATLYRHFPTRAALIDAVFRNSLQGTVDAGEEARGAADAWTGLAGYLEAVFTVLAADRSANDLMTTAIEGVTSLDAVHAHNHETIALLMERAQRDGTMRSDVTVEDLLLSLATLGRTVPSLAAAGPPHAWRRQLGLFLDGLRAGPRPATRLPGPALTAQDLTAVLHDLGPHRES</sequence>
<dbReference type="SUPFAM" id="SSF48498">
    <property type="entry name" value="Tetracyclin repressor-like, C-terminal domain"/>
    <property type="match status" value="1"/>
</dbReference>
<dbReference type="Pfam" id="PF21597">
    <property type="entry name" value="TetR_C_43"/>
    <property type="match status" value="1"/>
</dbReference>
<dbReference type="PRINTS" id="PR00455">
    <property type="entry name" value="HTHTETR"/>
</dbReference>
<dbReference type="PATRIC" id="fig|66430.4.peg.811"/>
<keyword evidence="1" id="KW-0805">Transcription regulation</keyword>